<accession>A0A1R1YMJ5</accession>
<evidence type="ECO:0000313" key="3">
    <source>
        <dbReference type="Proteomes" id="UP000187429"/>
    </source>
</evidence>
<protein>
    <submittedName>
        <fullName evidence="2">Uncharacterized protein</fullName>
    </submittedName>
</protein>
<evidence type="ECO:0000313" key="2">
    <source>
        <dbReference type="EMBL" id="OMJ28104.1"/>
    </source>
</evidence>
<dbReference type="OrthoDB" id="5572443at2759"/>
<sequence length="342" mass="36474">MLRILKSLALAAAVLFPASAQLDSCAGTVLSLTSKSYTATSSRKTYDLDNPITLPCSGSTHDFKGSFDVVTDNDFYIAFADSGSISSSNGVIEVYAGLISNKFSTSFNRYAQAKRSISTTKRSTSATISFNYSANVLSLYKDGKLLITYKNRNLVISQILIAPLVGTTTISSASLECLVIATGCASCPPIPVDCLDLQSDIIGTVYPPNSYLTNPCLGNSFTFNTSVISDTDLFFIALGENGLSGSYYEGNFGIISTNSKVDVGKTNVLDPSTAYSSDSVAADVSISYDSATKYFRTYINQSLVTERTINIDIKTFAFSAYNGFSTLFGGSYACSYSNGCPK</sequence>
<name>A0A1R1YMJ5_9FUNG</name>
<feature type="chain" id="PRO_5013385782" evidence="1">
    <location>
        <begin position="21"/>
        <end position="342"/>
    </location>
</feature>
<feature type="signal peptide" evidence="1">
    <location>
        <begin position="1"/>
        <end position="20"/>
    </location>
</feature>
<keyword evidence="1" id="KW-0732">Signal</keyword>
<organism evidence="2 3">
    <name type="scientific">Smittium culicis</name>
    <dbReference type="NCBI Taxonomy" id="133412"/>
    <lineage>
        <taxon>Eukaryota</taxon>
        <taxon>Fungi</taxon>
        <taxon>Fungi incertae sedis</taxon>
        <taxon>Zoopagomycota</taxon>
        <taxon>Kickxellomycotina</taxon>
        <taxon>Harpellomycetes</taxon>
        <taxon>Harpellales</taxon>
        <taxon>Legeriomycetaceae</taxon>
        <taxon>Smittium</taxon>
    </lineage>
</organism>
<comment type="caution">
    <text evidence="2">The sequence shown here is derived from an EMBL/GenBank/DDBJ whole genome shotgun (WGS) entry which is preliminary data.</text>
</comment>
<dbReference type="AlphaFoldDB" id="A0A1R1YMJ5"/>
<gene>
    <name evidence="2" type="ORF">AYI69_g2430</name>
</gene>
<reference evidence="3" key="1">
    <citation type="submission" date="2017-01" db="EMBL/GenBank/DDBJ databases">
        <authorList>
            <person name="Wang Y."/>
            <person name="White M."/>
            <person name="Kvist S."/>
            <person name="Moncalvo J.-M."/>
        </authorList>
    </citation>
    <scope>NUCLEOTIDE SEQUENCE [LARGE SCALE GENOMIC DNA]</scope>
    <source>
        <strain evidence="3">ID-206-W2</strain>
    </source>
</reference>
<keyword evidence="3" id="KW-1185">Reference proteome</keyword>
<dbReference type="EMBL" id="LSSM01000711">
    <property type="protein sequence ID" value="OMJ28104.1"/>
    <property type="molecule type" value="Genomic_DNA"/>
</dbReference>
<dbReference type="Proteomes" id="UP000187429">
    <property type="component" value="Unassembled WGS sequence"/>
</dbReference>
<evidence type="ECO:0000256" key="1">
    <source>
        <dbReference type="SAM" id="SignalP"/>
    </source>
</evidence>
<proteinExistence type="predicted"/>